<dbReference type="Pfam" id="PF11702">
    <property type="entry name" value="DUF3295"/>
    <property type="match status" value="1"/>
</dbReference>
<protein>
    <recommendedName>
        <fullName evidence="2">DUF3295 domain-containing protein</fullName>
    </recommendedName>
</protein>
<gene>
    <name evidence="3" type="ORF">EV420DRAFT_1486044</name>
</gene>
<dbReference type="GeneID" id="85353886"/>
<evidence type="ECO:0000259" key="2">
    <source>
        <dbReference type="Pfam" id="PF11702"/>
    </source>
</evidence>
<evidence type="ECO:0000313" key="4">
    <source>
        <dbReference type="Proteomes" id="UP001175211"/>
    </source>
</evidence>
<dbReference type="InterPro" id="IPR021711">
    <property type="entry name" value="DUF3295"/>
</dbReference>
<dbReference type="PANTHER" id="PTHR28014">
    <property type="entry name" value="NEGATIVE REGULATOR OF RAS-CAMP PATHWAY"/>
    <property type="match status" value="1"/>
</dbReference>
<dbReference type="GO" id="GO:0006808">
    <property type="term" value="P:regulation of nitrogen utilization"/>
    <property type="evidence" value="ECO:0007669"/>
    <property type="project" value="TreeGrafter"/>
</dbReference>
<feature type="region of interest" description="Disordered" evidence="1">
    <location>
        <begin position="136"/>
        <end position="173"/>
    </location>
</feature>
<feature type="region of interest" description="Disordered" evidence="1">
    <location>
        <begin position="1"/>
        <end position="35"/>
    </location>
</feature>
<feature type="compositionally biased region" description="Acidic residues" evidence="1">
    <location>
        <begin position="160"/>
        <end position="173"/>
    </location>
</feature>
<sequence length="338" mass="37342">MAEAKPSMLIEGDCVLPPPTTTKPQNRRRQQLPPPDVAKLQDAVLEAARQHDMFVKIPKDIYANVDRTRPSLLSQLMEGDCDPTCLPLNQCRAQSTTGLGSESRRNRKDAGLQLSRSAAAVPVCSEITVGSTRDLGVLKTKPVGPGQMGNSRYQPRGPPDDQEMDDNSDEDDGFMEEYLRGRFGKRGAEILGVKGRGSEPSIHSPTSSPPIPTPSAQDLSTLVEHTLLGLPCAIPAAAIPSTPRTTRWNMLRNEISDSIRQNLLWWRYADRKSLLGPRRRGGTSVSDGKPNAVINPVVKQVDQLQSDGADAVREVVRRGLEQMRLQRNKDWRTEYHPM</sequence>
<accession>A0AA39JCG4</accession>
<comment type="caution">
    <text evidence="3">The sequence shown here is derived from an EMBL/GenBank/DDBJ whole genome shotgun (WGS) entry which is preliminary data.</text>
</comment>
<feature type="region of interest" description="Disordered" evidence="1">
    <location>
        <begin position="194"/>
        <end position="217"/>
    </location>
</feature>
<dbReference type="EMBL" id="JAUEPS010000078">
    <property type="protein sequence ID" value="KAK0440215.1"/>
    <property type="molecule type" value="Genomic_DNA"/>
</dbReference>
<feature type="region of interest" description="Disordered" evidence="1">
    <location>
        <begin position="94"/>
        <end position="117"/>
    </location>
</feature>
<reference evidence="3" key="1">
    <citation type="submission" date="2023-06" db="EMBL/GenBank/DDBJ databases">
        <authorList>
            <consortium name="Lawrence Berkeley National Laboratory"/>
            <person name="Ahrendt S."/>
            <person name="Sahu N."/>
            <person name="Indic B."/>
            <person name="Wong-Bajracharya J."/>
            <person name="Merenyi Z."/>
            <person name="Ke H.-M."/>
            <person name="Monk M."/>
            <person name="Kocsube S."/>
            <person name="Drula E."/>
            <person name="Lipzen A."/>
            <person name="Balint B."/>
            <person name="Henrissat B."/>
            <person name="Andreopoulos B."/>
            <person name="Martin F.M."/>
            <person name="Harder C.B."/>
            <person name="Rigling D."/>
            <person name="Ford K.L."/>
            <person name="Foster G.D."/>
            <person name="Pangilinan J."/>
            <person name="Papanicolaou A."/>
            <person name="Barry K."/>
            <person name="LaButti K."/>
            <person name="Viragh M."/>
            <person name="Koriabine M."/>
            <person name="Yan M."/>
            <person name="Riley R."/>
            <person name="Champramary S."/>
            <person name="Plett K.L."/>
            <person name="Tsai I.J."/>
            <person name="Slot J."/>
            <person name="Sipos G."/>
            <person name="Plett J."/>
            <person name="Nagy L.G."/>
            <person name="Grigoriev I.V."/>
        </authorList>
    </citation>
    <scope>NUCLEOTIDE SEQUENCE</scope>
    <source>
        <strain evidence="3">CCBAS 213</strain>
    </source>
</reference>
<feature type="domain" description="DUF3295" evidence="2">
    <location>
        <begin position="241"/>
        <end position="267"/>
    </location>
</feature>
<dbReference type="GO" id="GO:0031930">
    <property type="term" value="P:mitochondria-nucleus signaling pathway"/>
    <property type="evidence" value="ECO:0007669"/>
    <property type="project" value="TreeGrafter"/>
</dbReference>
<dbReference type="PANTHER" id="PTHR28014:SF1">
    <property type="entry name" value="NEGATIVE REGULATOR OF RAS-CAMP PATHWAY"/>
    <property type="match status" value="1"/>
</dbReference>
<organism evidence="3 4">
    <name type="scientific">Armillaria tabescens</name>
    <name type="common">Ringless honey mushroom</name>
    <name type="synonym">Agaricus tabescens</name>
    <dbReference type="NCBI Taxonomy" id="1929756"/>
    <lineage>
        <taxon>Eukaryota</taxon>
        <taxon>Fungi</taxon>
        <taxon>Dikarya</taxon>
        <taxon>Basidiomycota</taxon>
        <taxon>Agaricomycotina</taxon>
        <taxon>Agaricomycetes</taxon>
        <taxon>Agaricomycetidae</taxon>
        <taxon>Agaricales</taxon>
        <taxon>Marasmiineae</taxon>
        <taxon>Physalacriaceae</taxon>
        <taxon>Desarmillaria</taxon>
    </lineage>
</organism>
<dbReference type="Proteomes" id="UP001175211">
    <property type="component" value="Unassembled WGS sequence"/>
</dbReference>
<name>A0AA39JCG4_ARMTA</name>
<dbReference type="AlphaFoldDB" id="A0AA39JCG4"/>
<dbReference type="RefSeq" id="XP_060323539.1">
    <property type="nucleotide sequence ID" value="XM_060470338.1"/>
</dbReference>
<dbReference type="InterPro" id="IPR053043">
    <property type="entry name" value="Ras-cAMP_regulatory"/>
</dbReference>
<proteinExistence type="predicted"/>
<evidence type="ECO:0000256" key="1">
    <source>
        <dbReference type="SAM" id="MobiDB-lite"/>
    </source>
</evidence>
<dbReference type="GO" id="GO:0000122">
    <property type="term" value="P:negative regulation of transcription by RNA polymerase II"/>
    <property type="evidence" value="ECO:0007669"/>
    <property type="project" value="TreeGrafter"/>
</dbReference>
<keyword evidence="4" id="KW-1185">Reference proteome</keyword>
<dbReference type="GO" id="GO:0005737">
    <property type="term" value="C:cytoplasm"/>
    <property type="evidence" value="ECO:0007669"/>
    <property type="project" value="TreeGrafter"/>
</dbReference>
<evidence type="ECO:0000313" key="3">
    <source>
        <dbReference type="EMBL" id="KAK0440215.1"/>
    </source>
</evidence>